<feature type="region of interest" description="Disordered" evidence="1">
    <location>
        <begin position="253"/>
        <end position="320"/>
    </location>
</feature>
<dbReference type="Pfam" id="PF24798">
    <property type="entry name" value="Ig-CFAP74_4th"/>
    <property type="match status" value="1"/>
</dbReference>
<dbReference type="PANTHER" id="PTHR22538:SF0">
    <property type="entry name" value="CILIA- AND FLAGELLA-ASSOCIATED PROTEIN 74"/>
    <property type="match status" value="1"/>
</dbReference>
<feature type="domain" description="CFAP74 third Ig-like" evidence="2">
    <location>
        <begin position="653"/>
        <end position="747"/>
    </location>
</feature>
<dbReference type="InterPro" id="IPR013783">
    <property type="entry name" value="Ig-like_fold"/>
</dbReference>
<evidence type="ECO:0000313" key="5">
    <source>
        <dbReference type="Proteomes" id="UP000625711"/>
    </source>
</evidence>
<feature type="compositionally biased region" description="Basic residues" evidence="1">
    <location>
        <begin position="286"/>
        <end position="319"/>
    </location>
</feature>
<evidence type="ECO:0000313" key="4">
    <source>
        <dbReference type="EMBL" id="KAF7284697.1"/>
    </source>
</evidence>
<feature type="region of interest" description="Disordered" evidence="1">
    <location>
        <begin position="1104"/>
        <end position="1151"/>
    </location>
</feature>
<keyword evidence="5" id="KW-1185">Reference proteome</keyword>
<feature type="compositionally biased region" description="Basic residues" evidence="1">
    <location>
        <begin position="1106"/>
        <end position="1116"/>
    </location>
</feature>
<dbReference type="EMBL" id="JAACXV010000071">
    <property type="protein sequence ID" value="KAF7284697.1"/>
    <property type="molecule type" value="Genomic_DNA"/>
</dbReference>
<evidence type="ECO:0000259" key="2">
    <source>
        <dbReference type="Pfam" id="PF24778"/>
    </source>
</evidence>
<sequence length="1305" mass="152315">MSCTCESQCFNTETVEETENLVNETIEYLNNENARRTKELYEFIDDFVNSEEYSEYVKAKQSIIKETVSTQYDLNDIIVQRKDEQHVNTYSLTEEQKKMYAFKRQFEKYTQRKRNLEIVKKQEKSIQIIREKIDYAKKLYTCTRTSRLREIRTKENKILQKYSNKLDVDLTLVNQKTKDLILQRLKSLENDIRNRRTRRQNNLINILEKLTSEQKLKREMRLKSKMPAKKSKWTERIIKGMEIVGKKIELKEQVEEKEEEKPPEPLEVENKIESPSDINVDEAKKKITKKTKKPKENKKAPKKQKPVKTKDKTPKKKLKKADSKFELPAFPVINPRQKITAENLNNIIELIEEFQTFDGILEEKDLNRNNIDNNTVIDLDLESKPTNILFQNFDEGKCYNRRIRVYNRSAKVKKFRFQKFLFENPYDEIGFRVDRFGIVKLYPGCSVSFTVYFTPFDKCKSYRGTAVFLSYNVRQCRYYKIELKVRCVPKCAELQVKPNAIQFGKIPIWRTNSKDFKIIKLHNNGERQCTIYIKKNPDPLDLDNILADDDDDDDVPEQRSTDDETLTFVKSILNECLQNINNTFSFEQHYLTIEGRTKIDLKVFFRRPSYVGNYFEKYLVNVYDGCSEDSADSVSCQEISVYAETTDIFISVVPAQLDFGTCHVNSCYRLNFEVINSSNTNQAISVRVPQDLSDMIEVDVSTFYLRSQERRVVWLKFFVCEYIFKNNSKYFSKSTSILEFPIHLNLLTKSYQDYPTLKIPIYAILTNSDDITISTNFTANISNFLNTVLLDMGICSVCETVYTDLFLINNTYTTQICGFLNLPECIKIEPNYGFIKLFPNQRKKIRLYLSPEIKDYPSYYMGNLKNSNYYFKLVVDTLFDIGHLKRDISVKKLRSSVGAVLSELSKKDTDIMQSVFLLLKNVTKTLSAIPATDSYFSTNPRDVSEHEVKTVDEAIQCDLSTLNIQNFVIVETDSRKDIWCRVTLKQPLVELSHQLVEFPDTPCSSYSMMNVTLNTLKNRIEKECDRFKKDNKQKVNITANFKFTTDSAEISIEPKCGQIKTGQSIQLNLLSNPSVPKEILEQTAKSIKYQQIYDMKLKEYNERLQKKSSKHSLNKNKKGEAGKSTSTKKAKKDKKESTKKTNKAPKTEKIKEKTTDTIPTITVTDSELTYDYLDMFPAEMVYWRNMDPYYITANFTCHVSYEVEDNLEEHQLFLTALCRVVRPEFITDLNLQRIDFGKCVIGMSVLKKIVIQNIKYDNIKPKVSVLNPLGPFSIPCKTNFDLPPEHYLNIPLKFTPTASEKVRFL</sequence>
<dbReference type="Proteomes" id="UP000625711">
    <property type="component" value="Unassembled WGS sequence"/>
</dbReference>
<dbReference type="Gene3D" id="2.60.40.10">
    <property type="entry name" value="Immunoglobulins"/>
    <property type="match status" value="2"/>
</dbReference>
<evidence type="ECO:0000256" key="1">
    <source>
        <dbReference type="SAM" id="MobiDB-lite"/>
    </source>
</evidence>
<dbReference type="PANTHER" id="PTHR22538">
    <property type="entry name" value="CILIA- AND FLAGELLA-ASSOCIATED PROTEIN 74"/>
    <property type="match status" value="1"/>
</dbReference>
<name>A0A834J100_RHYFE</name>
<feature type="domain" description="CFAP74 fourth Ig-like" evidence="3">
    <location>
        <begin position="789"/>
        <end position="856"/>
    </location>
</feature>
<gene>
    <name evidence="4" type="ORF">GWI33_021710</name>
</gene>
<dbReference type="InterPro" id="IPR056310">
    <property type="entry name" value="Ig-CFAP74_4th"/>
</dbReference>
<accession>A0A834J100</accession>
<comment type="caution">
    <text evidence="4">The sequence shown here is derived from an EMBL/GenBank/DDBJ whole genome shotgun (WGS) entry which is preliminary data.</text>
</comment>
<evidence type="ECO:0000259" key="3">
    <source>
        <dbReference type="Pfam" id="PF24798"/>
    </source>
</evidence>
<dbReference type="InterPro" id="IPR056307">
    <property type="entry name" value="Ig-CFAP74_3rd"/>
</dbReference>
<dbReference type="OrthoDB" id="6612278at2759"/>
<feature type="compositionally biased region" description="Basic and acidic residues" evidence="1">
    <location>
        <begin position="1133"/>
        <end position="1151"/>
    </location>
</feature>
<dbReference type="Pfam" id="PF24778">
    <property type="entry name" value="Ig-CFAP74_3rd"/>
    <property type="match status" value="1"/>
</dbReference>
<feature type="compositionally biased region" description="Basic and acidic residues" evidence="1">
    <location>
        <begin position="253"/>
        <end position="274"/>
    </location>
</feature>
<protein>
    <submittedName>
        <fullName evidence="4">Uncharacterized protein</fullName>
    </submittedName>
</protein>
<proteinExistence type="predicted"/>
<reference evidence="4" key="1">
    <citation type="submission" date="2020-08" db="EMBL/GenBank/DDBJ databases">
        <title>Genome sequencing and assembly of the red palm weevil Rhynchophorus ferrugineus.</title>
        <authorList>
            <person name="Dias G.B."/>
            <person name="Bergman C.M."/>
            <person name="Manee M."/>
        </authorList>
    </citation>
    <scope>NUCLEOTIDE SEQUENCE</scope>
    <source>
        <strain evidence="4">AA-2017</strain>
        <tissue evidence="4">Whole larva</tissue>
    </source>
</reference>
<organism evidence="4 5">
    <name type="scientific">Rhynchophorus ferrugineus</name>
    <name type="common">Red palm weevil</name>
    <name type="synonym">Curculio ferrugineus</name>
    <dbReference type="NCBI Taxonomy" id="354439"/>
    <lineage>
        <taxon>Eukaryota</taxon>
        <taxon>Metazoa</taxon>
        <taxon>Ecdysozoa</taxon>
        <taxon>Arthropoda</taxon>
        <taxon>Hexapoda</taxon>
        <taxon>Insecta</taxon>
        <taxon>Pterygota</taxon>
        <taxon>Neoptera</taxon>
        <taxon>Endopterygota</taxon>
        <taxon>Coleoptera</taxon>
        <taxon>Polyphaga</taxon>
        <taxon>Cucujiformia</taxon>
        <taxon>Curculionidae</taxon>
        <taxon>Dryophthorinae</taxon>
        <taxon>Rhynchophorus</taxon>
    </lineage>
</organism>